<reference evidence="3 4" key="1">
    <citation type="submission" date="2023-11" db="EMBL/GenBank/DDBJ databases">
        <title>Actinomadura monticuli sp. nov., isolated from volcanic ash.</title>
        <authorList>
            <person name="Lee S.D."/>
            <person name="Yang H."/>
            <person name="Kim I.S."/>
        </authorList>
    </citation>
    <scope>NUCLEOTIDE SEQUENCE [LARGE SCALE GENOMIC DNA]</scope>
    <source>
        <strain evidence="3 4">DSM 45346</strain>
    </source>
</reference>
<dbReference type="Pfam" id="PF12102">
    <property type="entry name" value="MrcB_N"/>
    <property type="match status" value="1"/>
</dbReference>
<sequence length="367" mass="40564">MDVLFAEALDLQLEWAAHNTPEMQRRGVLVRTEIPERIRAHVDELATTIGVPLSDLGVEGKDGTGLKTEIPWIRVFSREESPRATTGWYLVYLFSADGERVYLSLNQGTTVWTGMDFAPRQPAEIRARVAWARPLVEDLLAEWGGIQADIKLAARKTRLAEGYEAGNVTAIEYRRDALPGESAFIDDLLYMGNLLGELYKAGKTASYVPGDTPPEVIEVEEAAARAAGRRAVRARGQGIRLNAQERRALERHSVSMATDYFQAQGWSVKDVGAKESYDLLLSRGDERLHVEVKGTTSRGEQVVLTRAEVVRQRALAPHNALVVVHSIKLDRAGDPVTVSGGTLCCTSPWYVDETDLSVVSYVYRTGL</sequence>
<dbReference type="InterPro" id="IPR021961">
    <property type="entry name" value="McrB_DNA-bd"/>
</dbReference>
<dbReference type="InterPro" id="IPR024975">
    <property type="entry name" value="NOV_C"/>
</dbReference>
<gene>
    <name evidence="3" type="ORF">SM436_34680</name>
</gene>
<dbReference type="Proteomes" id="UP001569904">
    <property type="component" value="Unassembled WGS sequence"/>
</dbReference>
<comment type="caution">
    <text evidence="3">The sequence shown here is derived from an EMBL/GenBank/DDBJ whole genome shotgun (WGS) entry which is preliminary data.</text>
</comment>
<evidence type="ECO:0000259" key="1">
    <source>
        <dbReference type="Pfam" id="PF12102"/>
    </source>
</evidence>
<evidence type="ECO:0000259" key="2">
    <source>
        <dbReference type="Pfam" id="PF13020"/>
    </source>
</evidence>
<dbReference type="Gene3D" id="3.30.920.90">
    <property type="match status" value="1"/>
</dbReference>
<dbReference type="Pfam" id="PF13020">
    <property type="entry name" value="NOV_C"/>
    <property type="match status" value="1"/>
</dbReference>
<protein>
    <submittedName>
        <fullName evidence="3">DUF3578 domain-containing protein</fullName>
    </submittedName>
</protein>
<dbReference type="RefSeq" id="WP_371945881.1">
    <property type="nucleotide sequence ID" value="NZ_JAXCEH010000036.1"/>
</dbReference>
<proteinExistence type="predicted"/>
<feature type="domain" description="Type IV methyl-directed restriction enzyme EcoKMcrB subunit DNA-binding" evidence="1">
    <location>
        <begin position="25"/>
        <end position="197"/>
    </location>
</feature>
<name>A0ABV4R7F3_9ACTN</name>
<organism evidence="3 4">
    <name type="scientific">Actinomadura chokoriensis</name>
    <dbReference type="NCBI Taxonomy" id="454156"/>
    <lineage>
        <taxon>Bacteria</taxon>
        <taxon>Bacillati</taxon>
        <taxon>Actinomycetota</taxon>
        <taxon>Actinomycetes</taxon>
        <taxon>Streptosporangiales</taxon>
        <taxon>Thermomonosporaceae</taxon>
        <taxon>Actinomadura</taxon>
    </lineage>
</organism>
<evidence type="ECO:0000313" key="4">
    <source>
        <dbReference type="Proteomes" id="UP001569904"/>
    </source>
</evidence>
<accession>A0ABV4R7F3</accession>
<feature type="domain" description="Protein NO VEIN C-terminal" evidence="2">
    <location>
        <begin position="250"/>
        <end position="325"/>
    </location>
</feature>
<keyword evidence="4" id="KW-1185">Reference proteome</keyword>
<dbReference type="EMBL" id="JAXCEH010000036">
    <property type="protein sequence ID" value="MFA1558865.1"/>
    <property type="molecule type" value="Genomic_DNA"/>
</dbReference>
<evidence type="ECO:0000313" key="3">
    <source>
        <dbReference type="EMBL" id="MFA1558865.1"/>
    </source>
</evidence>